<dbReference type="InterPro" id="IPR017655">
    <property type="entry name" value="Dehydro-deoxyglucarate_dehyd"/>
</dbReference>
<evidence type="ECO:0000256" key="4">
    <source>
        <dbReference type="ARBA" id="ARBA00023239"/>
    </source>
</evidence>
<gene>
    <name evidence="7" type="primary">kdgD</name>
    <name evidence="7" type="ORF">OH818_20370</name>
</gene>
<dbReference type="EMBL" id="CP114029">
    <property type="protein sequence ID" value="WAP67798.1"/>
    <property type="molecule type" value="Genomic_DNA"/>
</dbReference>
<dbReference type="CDD" id="cd00951">
    <property type="entry name" value="KDGDH"/>
    <property type="match status" value="1"/>
</dbReference>
<keyword evidence="4 5" id="KW-0456">Lyase</keyword>
<evidence type="ECO:0000256" key="5">
    <source>
        <dbReference type="HAMAP-Rule" id="MF_00694"/>
    </source>
</evidence>
<accession>A0ABY7BZ45</accession>
<sequence length="302" mass="32023">MHPQDLKSALGAGLLSFPVTAFDAAGSFAPGPYEAHVDWLATFEASVLFAAGGTGEFFSLSPAEVPDVVRAAKRAAGTTPIVAGCGYGTRIAVDLARSAQEAGADGILLLPHYLIDAPQEGLHAHVKAVCDAVDIGVMVYNRDNAILRADTLMRLCDDCPNLVGFKDGSGDIGLVRQITATAGDRLTYLGGMPTAELFADAYLGAGFTTYSSAVFNFVPALAVDFYKNLRAGNRARTEEILKGFFYPFMQIRNRQKGYAVSAIKAGVRRVGFDAGPVRPPLVDLSKAEEGMLADLIERAKSL</sequence>
<evidence type="ECO:0000313" key="8">
    <source>
        <dbReference type="Proteomes" id="UP001164020"/>
    </source>
</evidence>
<keyword evidence="8" id="KW-1185">Reference proteome</keyword>
<dbReference type="SMART" id="SM01130">
    <property type="entry name" value="DHDPS"/>
    <property type="match status" value="1"/>
</dbReference>
<dbReference type="RefSeq" id="WP_268880270.1">
    <property type="nucleotide sequence ID" value="NZ_CP114029.1"/>
</dbReference>
<comment type="pathway">
    <text evidence="2 5">Carbohydrate acid metabolism; D-glucarate degradation; 2,5-dioxopentanoate from D-glucarate: step 2/2.</text>
</comment>
<evidence type="ECO:0000313" key="7">
    <source>
        <dbReference type="EMBL" id="WAP67798.1"/>
    </source>
</evidence>
<dbReference type="PANTHER" id="PTHR12128">
    <property type="entry name" value="DIHYDRODIPICOLINATE SYNTHASE"/>
    <property type="match status" value="1"/>
</dbReference>
<evidence type="ECO:0000256" key="2">
    <source>
        <dbReference type="ARBA" id="ARBA00004983"/>
    </source>
</evidence>
<dbReference type="NCBIfam" id="NF002958">
    <property type="entry name" value="PRK03620.1"/>
    <property type="match status" value="1"/>
</dbReference>
<proteinExistence type="inferred from homology"/>
<dbReference type="Proteomes" id="UP001164020">
    <property type="component" value="Chromosome"/>
</dbReference>
<dbReference type="InterPro" id="IPR013785">
    <property type="entry name" value="Aldolase_TIM"/>
</dbReference>
<dbReference type="SUPFAM" id="SSF51569">
    <property type="entry name" value="Aldolase"/>
    <property type="match status" value="1"/>
</dbReference>
<dbReference type="InterPro" id="IPR002220">
    <property type="entry name" value="DapA-like"/>
</dbReference>
<dbReference type="Pfam" id="PF00701">
    <property type="entry name" value="DHDPS"/>
    <property type="match status" value="1"/>
</dbReference>
<dbReference type="NCBIfam" id="TIGR03249">
    <property type="entry name" value="KdgD"/>
    <property type="match status" value="1"/>
</dbReference>
<dbReference type="PIRSF" id="PIRSF001365">
    <property type="entry name" value="DHDPS"/>
    <property type="match status" value="1"/>
</dbReference>
<comment type="catalytic activity">
    <reaction evidence="1 5">
        <text>5-dehydro-4-deoxy-D-glucarate + H(+) = 2,5-dioxopentanoate + CO2 + H2O</text>
        <dbReference type="Rhea" id="RHEA:24608"/>
        <dbReference type="ChEBI" id="CHEBI:15377"/>
        <dbReference type="ChEBI" id="CHEBI:15378"/>
        <dbReference type="ChEBI" id="CHEBI:16526"/>
        <dbReference type="ChEBI" id="CHEBI:42819"/>
        <dbReference type="ChEBI" id="CHEBI:58136"/>
        <dbReference type="EC" id="4.2.1.41"/>
    </reaction>
</comment>
<evidence type="ECO:0000256" key="3">
    <source>
        <dbReference type="ARBA" id="ARBA00007592"/>
    </source>
</evidence>
<dbReference type="GO" id="GO:0047448">
    <property type="term" value="F:5-dehydro-4-deoxyglucarate dehydratase activity"/>
    <property type="evidence" value="ECO:0007669"/>
    <property type="project" value="UniProtKB-EC"/>
</dbReference>
<protein>
    <recommendedName>
        <fullName evidence="5">Probable 5-dehydro-4-deoxyglucarate dehydratase</fullName>
        <ecNumber evidence="5">4.2.1.41</ecNumber>
    </recommendedName>
    <alternativeName>
        <fullName evidence="5">5-keto-4-deoxy-glucarate dehydratase</fullName>
        <shortName evidence="5">KDGDH</shortName>
    </alternativeName>
</protein>
<evidence type="ECO:0000256" key="6">
    <source>
        <dbReference type="PIRNR" id="PIRNR001365"/>
    </source>
</evidence>
<dbReference type="HAMAP" id="MF_00694">
    <property type="entry name" value="KDGDH"/>
    <property type="match status" value="1"/>
</dbReference>
<dbReference type="EC" id="4.2.1.41" evidence="5"/>
<reference evidence="7" key="1">
    <citation type="submission" date="2022-12" db="EMBL/GenBank/DDBJ databases">
        <title>Jiella pelagia sp. nov., isolated from phosphonate enriched culture of Northwest Pacific surface seawater.</title>
        <authorList>
            <person name="Shin D.Y."/>
            <person name="Hwang C.Y."/>
        </authorList>
    </citation>
    <scope>NUCLEOTIDE SEQUENCE</scope>
    <source>
        <strain evidence="7">HL-NP1</strain>
    </source>
</reference>
<comment type="similarity">
    <text evidence="3 5 6">Belongs to the DapA family.</text>
</comment>
<name>A0ABY7BZ45_9HYPH</name>
<organism evidence="7 8">
    <name type="scientific">Jiella pelagia</name>
    <dbReference type="NCBI Taxonomy" id="2986949"/>
    <lineage>
        <taxon>Bacteria</taxon>
        <taxon>Pseudomonadati</taxon>
        <taxon>Pseudomonadota</taxon>
        <taxon>Alphaproteobacteria</taxon>
        <taxon>Hyphomicrobiales</taxon>
        <taxon>Aurantimonadaceae</taxon>
        <taxon>Jiella</taxon>
    </lineage>
</organism>
<dbReference type="PANTHER" id="PTHR12128:SF19">
    <property type="entry name" value="5-DEHYDRO-4-DEOXYGLUCARATE DEHYDRATASE 2-RELATED"/>
    <property type="match status" value="1"/>
</dbReference>
<dbReference type="Gene3D" id="3.20.20.70">
    <property type="entry name" value="Aldolase class I"/>
    <property type="match status" value="1"/>
</dbReference>
<evidence type="ECO:0000256" key="1">
    <source>
        <dbReference type="ARBA" id="ARBA00001446"/>
    </source>
</evidence>